<dbReference type="AlphaFoldDB" id="A0A0E9MT72"/>
<name>A0A0E9MT72_9SPHN</name>
<dbReference type="InterPro" id="IPR035897">
    <property type="entry name" value="Toll_tir_struct_dom_sf"/>
</dbReference>
<protein>
    <recommendedName>
        <fullName evidence="4">Thoeris protein ThsB TIR-like domain-containing protein</fullName>
    </recommendedName>
</protein>
<evidence type="ECO:0000313" key="5">
    <source>
        <dbReference type="EMBL" id="GAO40952.1"/>
    </source>
</evidence>
<dbReference type="Gene3D" id="1.25.40.10">
    <property type="entry name" value="Tetratricopeptide repeat domain"/>
    <property type="match status" value="2"/>
</dbReference>
<evidence type="ECO:0000313" key="6">
    <source>
        <dbReference type="Proteomes" id="UP000033202"/>
    </source>
</evidence>
<dbReference type="Pfam" id="PF13424">
    <property type="entry name" value="TPR_12"/>
    <property type="match status" value="1"/>
</dbReference>
<evidence type="ECO:0000256" key="1">
    <source>
        <dbReference type="ARBA" id="ARBA00022737"/>
    </source>
</evidence>
<comment type="caution">
    <text evidence="5">The sequence shown here is derived from an EMBL/GenBank/DDBJ whole genome shotgun (WGS) entry which is preliminary data.</text>
</comment>
<keyword evidence="3" id="KW-1133">Transmembrane helix</keyword>
<organism evidence="5 6">
    <name type="scientific">Sphingomonas changbaiensis NBRC 104936</name>
    <dbReference type="NCBI Taxonomy" id="1219043"/>
    <lineage>
        <taxon>Bacteria</taxon>
        <taxon>Pseudomonadati</taxon>
        <taxon>Pseudomonadota</taxon>
        <taxon>Alphaproteobacteria</taxon>
        <taxon>Sphingomonadales</taxon>
        <taxon>Sphingomonadaceae</taxon>
        <taxon>Sphingomonas</taxon>
    </lineage>
</organism>
<dbReference type="InterPro" id="IPR011990">
    <property type="entry name" value="TPR-like_helical_dom_sf"/>
</dbReference>
<dbReference type="Gene3D" id="3.40.50.10140">
    <property type="entry name" value="Toll/interleukin-1 receptor homology (TIR) domain"/>
    <property type="match status" value="1"/>
</dbReference>
<keyword evidence="3" id="KW-0472">Membrane</keyword>
<sequence>MHQALETYRLPRALIGTPSAFGPVPRRLPPVFRDRDELPASGDLGEKLRNALADSRFQIVLCSPRAAQSKWVNEEILTFKQIHGEARTLALIVSGEPYSGGDSECFPPALRFHLGPDGALSDDPAEPIAADIRPGKDGRRLALLKLVAGIADVRLDSLVRRDAARRQRRLMWITGASLAVMMVTIGLAIYAETQRRVAVQQQLLANRSLDFLIGTFEIANPATENPRTITALTILNRASRRAGVELKGEPAVSARLLRATGEIYFNLGLPKEAERDLQSALMREPEKGEERARTLLKLAAIAYKRGDLDEIRKRIDAAAASYPKRASYAPELDAEVLEQRGRAKIIDGHYADSARLLGEAAQRYGQLSGDHTVELGRVWMLEAQSLVRIKRYDEADALFGRALASYIATFGINHLLTATAYQNRAWADFERGQTAAAAAGIKKAVAIYDRVLEGNHPTIGAALLLMGRIRTAQGDTAGALAALDRARALYSKLYGPRNAAVGDADFYAAEAEAKRGATDAALARLARTKLIYDENYGPDDPDQVELLTLRSRILAAGGRKADAERDCAAASALHRKLEPSGPGLTAEDCVVGTAS</sequence>
<evidence type="ECO:0000256" key="3">
    <source>
        <dbReference type="SAM" id="Phobius"/>
    </source>
</evidence>
<dbReference type="SUPFAM" id="SSF48452">
    <property type="entry name" value="TPR-like"/>
    <property type="match status" value="3"/>
</dbReference>
<dbReference type="InterPro" id="IPR015032">
    <property type="entry name" value="ThsB__TIR-like_domain"/>
</dbReference>
<keyword evidence="2" id="KW-0802">TPR repeat</keyword>
<keyword evidence="6" id="KW-1185">Reference proteome</keyword>
<feature type="transmembrane region" description="Helical" evidence="3">
    <location>
        <begin position="170"/>
        <end position="191"/>
    </location>
</feature>
<evidence type="ECO:0000259" key="4">
    <source>
        <dbReference type="Pfam" id="PF08937"/>
    </source>
</evidence>
<dbReference type="Pfam" id="PF08937">
    <property type="entry name" value="ThsB_TIR"/>
    <property type="match status" value="1"/>
</dbReference>
<dbReference type="EMBL" id="BBWU01000053">
    <property type="protein sequence ID" value="GAO40952.1"/>
    <property type="molecule type" value="Genomic_DNA"/>
</dbReference>
<dbReference type="STRING" id="1219043.SCH01S_53_00240"/>
<dbReference type="SMART" id="SM00028">
    <property type="entry name" value="TPR"/>
    <property type="match status" value="5"/>
</dbReference>
<dbReference type="SUPFAM" id="SSF52200">
    <property type="entry name" value="Toll/Interleukin receptor TIR domain"/>
    <property type="match status" value="1"/>
</dbReference>
<proteinExistence type="predicted"/>
<dbReference type="InterPro" id="IPR019734">
    <property type="entry name" value="TPR_rpt"/>
</dbReference>
<keyword evidence="3" id="KW-0812">Transmembrane</keyword>
<keyword evidence="1" id="KW-0677">Repeat</keyword>
<dbReference type="Proteomes" id="UP000033202">
    <property type="component" value="Unassembled WGS sequence"/>
</dbReference>
<dbReference type="PANTHER" id="PTHR45641:SF19">
    <property type="entry name" value="NEPHROCYSTIN-3"/>
    <property type="match status" value="1"/>
</dbReference>
<gene>
    <name evidence="5" type="ORF">SCH01S_53_00240</name>
</gene>
<accession>A0A0E9MT72</accession>
<feature type="domain" description="Thoeris protein ThsB TIR-like" evidence="4">
    <location>
        <begin position="36"/>
        <end position="81"/>
    </location>
</feature>
<evidence type="ECO:0000256" key="2">
    <source>
        <dbReference type="ARBA" id="ARBA00022803"/>
    </source>
</evidence>
<reference evidence="5 6" key="1">
    <citation type="submission" date="2015-04" db="EMBL/GenBank/DDBJ databases">
        <title>Whole genome shotgun sequence of Sphingomonas changbaiensis NBRC 104936.</title>
        <authorList>
            <person name="Katano-Makiyama Y."/>
            <person name="Hosoyama A."/>
            <person name="Hashimoto M."/>
            <person name="Noguchi M."/>
            <person name="Tsuchikane K."/>
            <person name="Ohji S."/>
            <person name="Yamazoe A."/>
            <person name="Ichikawa N."/>
            <person name="Kimura A."/>
            <person name="Fujita N."/>
        </authorList>
    </citation>
    <scope>NUCLEOTIDE SEQUENCE [LARGE SCALE GENOMIC DNA]</scope>
    <source>
        <strain evidence="5 6">NBRC 104936</strain>
    </source>
</reference>
<dbReference type="PANTHER" id="PTHR45641">
    <property type="entry name" value="TETRATRICOPEPTIDE REPEAT PROTEIN (AFU_ORTHOLOGUE AFUA_6G03870)"/>
    <property type="match status" value="1"/>
</dbReference>